<dbReference type="SUPFAM" id="SSF56204">
    <property type="entry name" value="Hect, E3 ligase catalytic domain"/>
    <property type="match status" value="1"/>
</dbReference>
<feature type="active site" description="Glycyl thioester intermediate" evidence="2">
    <location>
        <position position="3113"/>
    </location>
</feature>
<protein>
    <recommendedName>
        <fullName evidence="3">HECT domain-containing protein</fullName>
    </recommendedName>
</protein>
<dbReference type="InterPro" id="IPR000569">
    <property type="entry name" value="HECT_dom"/>
</dbReference>
<dbReference type="Proteomes" id="UP001470230">
    <property type="component" value="Unassembled WGS sequence"/>
</dbReference>
<dbReference type="PANTHER" id="PTHR46654">
    <property type="entry name" value="E3 UBIQUITIN-PROTEIN LIGASE HECTD3"/>
    <property type="match status" value="1"/>
</dbReference>
<dbReference type="InterPro" id="IPR035983">
    <property type="entry name" value="Hect_E3_ubiquitin_ligase"/>
</dbReference>
<dbReference type="Gene3D" id="3.30.2160.10">
    <property type="entry name" value="Hect, E3 ligase catalytic domain"/>
    <property type="match status" value="1"/>
</dbReference>
<organism evidence="4 5">
    <name type="scientific">Tritrichomonas musculus</name>
    <dbReference type="NCBI Taxonomy" id="1915356"/>
    <lineage>
        <taxon>Eukaryota</taxon>
        <taxon>Metamonada</taxon>
        <taxon>Parabasalia</taxon>
        <taxon>Tritrichomonadida</taxon>
        <taxon>Tritrichomonadidae</taxon>
        <taxon>Tritrichomonas</taxon>
    </lineage>
</organism>
<dbReference type="InterPro" id="IPR042469">
    <property type="entry name" value="HECTD3"/>
</dbReference>
<dbReference type="PANTHER" id="PTHR46654:SF1">
    <property type="entry name" value="E3 UBIQUITIN-PROTEIN LIGASE HECTD3"/>
    <property type="match status" value="1"/>
</dbReference>
<keyword evidence="5" id="KW-1185">Reference proteome</keyword>
<comment type="caution">
    <text evidence="4">The sequence shown here is derived from an EMBL/GenBank/DDBJ whole genome shotgun (WGS) entry which is preliminary data.</text>
</comment>
<evidence type="ECO:0000313" key="5">
    <source>
        <dbReference type="Proteomes" id="UP001470230"/>
    </source>
</evidence>
<sequence>MGSGPSRNLDYSSNAISNILKDSDENVFEVNFDDLFLTSDFHSDLLELPEDKRNTTVSPPNENIVADIMTDPTAFASVQTSEEAWIEVLAPLFTGNVRTKPYIHQLYAAMFRFFNDRPNKFFENEENRQLGIMENLNTEKPLINRHYNQYESPKISINHDFINSINSFQSITNQPKLKMITSIPDFNKIQKMSSNPYYTPVSTKLKEILNNYFQNENINTHKADIEQMIMYLINWGFFSSDISCIIEALIAIFKLQLVLPSQAKFSYPVQHYYELISNSITLTNSANYLLPNPRSVVIPNYSLPKNPSCSLVACDGSKIYIIGNHGVIHSVSLNKGVINTATRFHTIQLGMIPKKERVMMGITVSNGFAHISGPFMPKPYIFKLPSFEQVKDGFTITSESKISRKSKLNPPFTSDGQFIYSLSVKKHTVSVYLIQPPKIKLQRVVKLGEKDPSNFNSNLPGSFINIDEDKIPQIPKNKNIPIFTNGTVLTIVLLSKEVNGQFYYIMRHYSLIDGTHIGDNLHIQKWPLFSILYDPWNRFYWELSPEKNKTHLIKLPNYSSQPLWLNGWLTNVSQQSYIEILNSINTSKNLKGLYTSLNSFITFLSAQFNGCSFKNYLCSHLSTTHFIAPCTPELVKSVISAIQYYADILDKCNSNNKFIKKIEPIIDMNTIRTIMLSYVGILNYNLSNFESRVVKDQTIQLTQEDINEIVDFIDIIVKNDHLSFLHRSITFLFSNSFSIIMKEPSVKMTNIFNKLYLTMPHNLVKYMLSIIDNNTMFPYLVSSKIVRDLFTPILKDIALANQVPNETEFICSFMRLMMLELKKVYTNNQVDIPPSAQMLSDTFLAFANLMSEETVFFLKKMAISYHEETFKFHPFARLLLKWLIMLEPFTQFNRLSNKFTAYLNVFFNSYSQNLLQIKASPELRPDGKGYSTIYMIYYEIFSEYLDFLAALLNGGTELKEATQYLWLIKSTIDGHVVPSDIDSLVENVKNNDTSKVKKSKKEMLSRGFSFNINKKNLMEKKLVVDFVSNLTLQKESPSAKSLMDYLYKKVNNPLNRRLTEEQRWIERLILGAFSKQLGVASDLFNISQQVAKQEVPVLSPFIKQILESIYKIRRNLTLSRQKTAQFRARCEQDMTPPVTDKLEENYEEFMNQIIKKSVFLLHIQPCLQFQSVKFEEDFPLMLKNLTFFTTSTITVENYFKLITASNKSRKNIATGIQLIIDFLRTNKNVYCNSFLIDKFSSSGDIVNYLSTLEISSREKGIKLIVQLMEILRQFIINDDKASEGSSNSIVVLYANLILSIAKISTKDVFKPLSNLLEDLSKKHSGEVFRSYLSFLGSVMTILYETNSEFASSSEFLSLIRKLFPSQEITENMLPIARICYKAGLDLQINYMNILNILKNCSPSLYHSASTFLSEILRKTEDKIGFLFTVLQEIAISISGKNSLIMEDFPIFDEKINNNDSPVNDNKCKAVNAICSCVSELIQFVRRILISGDDINMTLIKIFDYILYTFSPEKPSSKEIFDNDIFKQFQDPIFIYAVFAILSNSIDGVHVNSILKNEEDNTIYYIDSIDQVNERYFVWKLPITKDSEVISIDFSPKCVPVSIMPFTTAMYSNYQFLIPFFLKALSKSHSKLNDILILMSFKEYSSDSKFLTEFNPKFAEEFLSNISTIKLNNFSFIDTSNYFQILLYSHLRQKSNGFNEAQDQIPQFYAFSPYDYVVSAEITNNMINCGNDCHMFITSPISNKMKSTLKVNILNCQNFQIGAYCLSTYQSGADYLLMSCVDNQFINNDINFDTKFKNKKFNNTNESIIIKYTPQIGTFIYINEERVNINPMKPNINPISFLIVTYESASIQYSLQTEYTAVSNSSDDNKSSFKSPPPSFAPLAGKAVFIKKKTNKFDLFSKNKKKQNKDIHEIIKEKTCSLMNNEEIQVDFNSFRTRNLSMNEEQVSLVGQFDENDIIMYPETIYTKLSDKINITPQSSLCAYIPDSPILYSQVRQENSIDLQIYSGNQKNEVLQAFISNGDDRVIYSNKRDFMKFVDKFSGEIQNSNRCTIQPNSLPLINLSHYSILPPKIINHFATCYLSLIRNESISSYFIKYIATSTQIEPILELLDKVELNNTENVSLMFLLVQIVIRLFVLLEPINIRIDMSSVCPIDFNSDVLQKPPRLPNLHLYLSALQKILDYVKSDKERLNQFADEWFNVLKNQFHDGFSHSAQPNHPHAIMRTFSNKDVNDKNGIFCCTRPYSVIKENTKWVICRVGFVNSHSDVPAFKNINSYNYSANRNNYDVKDILLSCQNSLQFNFYRDAGTYVAIPFVTNNNDTLCGTFFDLIISMKNFCLFANKNIDNLKSMKIYRTKLHSFFFESLIARSPFFVKYTENIFHFLNEKMVVCGSDIFGEYVKSINLLAIYYGRDPIISSYLTEQETLYNEQALIQLKTFFPTFQSQADILQIKEYIAEQKEIHGDNFQPSFEVPSNIISNTYVAYDQNKVPIKAINNLRRFYKFNQEKTLPGYPFHFLLEDWVFFTQMVPPFEATIISTNIVKIKLLLTLPKSLQIRYIWLNKPSVENLLRFSISDEGKPSSNWNDVGVISDSHISYSFKPPGLTFYLRITIPSSDYASLGQLSNIAFILTSPFKRDDAVATSNSYACLNSKAFINDIRNLATEWQPSYSQNILDCIDYDIIKEKELDLNTILFTNYTQFMTKKAITIANDSHPLHVRLLQAKFLIILNWMISNKYIDLRQSQNRLFMPFVWKQLKINDLKRMISSHSDTEKSASLHINRKAAGDIRLNISTNLKNTIIYQMTQVYSPNSDFRVMSDRPWSVTFRDEEGIDAGGLARELVAECADDFCCPLCGLVVQTPNARNDVGDYKDCVIPIANPSHVMIQKQYETAGAMIAIAARSELVQSFNFPPLVWEFLVTGEIPSINMIFDIDEIYKNSITSLQDALKSDMSEEEFSSRFKMKFVVNDSTGKEVPLTQRGKTESVTMSNCGLYISLANNFRINEMKENLSSMRKGLWENFNFDPPPTLDAMTLEFACCGQKEITVEILKRVTEFRGIREERQAMFWRVVEEFTPAERSLLLKFSTARVNIPPQITEDTTLLYIDDANSVNTCPMSSTCFHKLHLPDYTSFENAYKLIKMAIECTGTFEMG</sequence>
<evidence type="ECO:0000313" key="4">
    <source>
        <dbReference type="EMBL" id="KAK8894875.1"/>
    </source>
</evidence>
<dbReference type="SMART" id="SM00119">
    <property type="entry name" value="HECTc"/>
    <property type="match status" value="1"/>
</dbReference>
<dbReference type="Gene3D" id="3.30.2410.10">
    <property type="entry name" value="Hect, E3 ligase catalytic domain"/>
    <property type="match status" value="1"/>
</dbReference>
<gene>
    <name evidence="4" type="ORF">M9Y10_023315</name>
</gene>
<evidence type="ECO:0000259" key="3">
    <source>
        <dbReference type="PROSITE" id="PS50237"/>
    </source>
</evidence>
<name>A0ABR2KXY2_9EUKA</name>
<dbReference type="PROSITE" id="PS50237">
    <property type="entry name" value="HECT"/>
    <property type="match status" value="1"/>
</dbReference>
<dbReference type="Pfam" id="PF00632">
    <property type="entry name" value="HECT"/>
    <property type="match status" value="1"/>
</dbReference>
<evidence type="ECO:0000256" key="2">
    <source>
        <dbReference type="PROSITE-ProRule" id="PRU00104"/>
    </source>
</evidence>
<proteinExistence type="predicted"/>
<accession>A0ABR2KXY2</accession>
<dbReference type="Gene3D" id="3.90.1750.10">
    <property type="entry name" value="Hect, E3 ligase catalytic domains"/>
    <property type="match status" value="1"/>
</dbReference>
<feature type="domain" description="HECT" evidence="3">
    <location>
        <begin position="2819"/>
        <end position="3145"/>
    </location>
</feature>
<dbReference type="EMBL" id="JAPFFF010000003">
    <property type="protein sequence ID" value="KAK8894875.1"/>
    <property type="molecule type" value="Genomic_DNA"/>
</dbReference>
<reference evidence="4 5" key="1">
    <citation type="submission" date="2024-04" db="EMBL/GenBank/DDBJ databases">
        <title>Tritrichomonas musculus Genome.</title>
        <authorList>
            <person name="Alves-Ferreira E."/>
            <person name="Grigg M."/>
            <person name="Lorenzi H."/>
            <person name="Galac M."/>
        </authorList>
    </citation>
    <scope>NUCLEOTIDE SEQUENCE [LARGE SCALE GENOMIC DNA]</scope>
    <source>
        <strain evidence="4 5">EAF2021</strain>
    </source>
</reference>
<evidence type="ECO:0000256" key="1">
    <source>
        <dbReference type="ARBA" id="ARBA00022786"/>
    </source>
</evidence>
<keyword evidence="1 2" id="KW-0833">Ubl conjugation pathway</keyword>